<feature type="region of interest" description="Disordered" evidence="5">
    <location>
        <begin position="1"/>
        <end position="156"/>
    </location>
</feature>
<sequence length="259" mass="28593">MHSVCRPICSPFSGGTNDEQPRLPTVLEEKQDNSPLHTDQLNVPIVPDSGSSRSSQSDLPHDQEPRNKRIVDITENPGNGAGAPYRISDPPSLTDQAVKSMDSQTGRSDKAKLTPGPVLENSRSGDTDSVEQQRPSQQEQHKPPPAQQQHHFQNNRVVTDRSVTLRRNVASVACGAKLLESSPSMKNAEAVLNSNNDEYMNVPCSSEKWFVLEVCEPVQLRTVELANYELFSSRVKSFNVFVSDRCVLLLPYAKSSCIP</sequence>
<dbReference type="PROSITE" id="PS51469">
    <property type="entry name" value="SUN"/>
    <property type="match status" value="1"/>
</dbReference>
<keyword evidence="3" id="KW-1133">Transmembrane helix</keyword>
<evidence type="ECO:0000313" key="8">
    <source>
        <dbReference type="Proteomes" id="UP000728185"/>
    </source>
</evidence>
<evidence type="ECO:0000256" key="5">
    <source>
        <dbReference type="SAM" id="MobiDB-lite"/>
    </source>
</evidence>
<dbReference type="InterPro" id="IPR045120">
    <property type="entry name" value="Suco/Slp1-like"/>
</dbReference>
<keyword evidence="2" id="KW-0812">Transmembrane</keyword>
<comment type="caution">
    <text evidence="7">The sequence shown here is derived from an EMBL/GenBank/DDBJ whole genome shotgun (WGS) entry which is preliminary data.</text>
</comment>
<comment type="subcellular location">
    <subcellularLocation>
        <location evidence="1">Endomembrane system</location>
    </subcellularLocation>
</comment>
<organism evidence="7 8">
    <name type="scientific">Fasciolopsis buskii</name>
    <dbReference type="NCBI Taxonomy" id="27845"/>
    <lineage>
        <taxon>Eukaryota</taxon>
        <taxon>Metazoa</taxon>
        <taxon>Spiralia</taxon>
        <taxon>Lophotrochozoa</taxon>
        <taxon>Platyhelminthes</taxon>
        <taxon>Trematoda</taxon>
        <taxon>Digenea</taxon>
        <taxon>Plagiorchiida</taxon>
        <taxon>Echinostomata</taxon>
        <taxon>Echinostomatoidea</taxon>
        <taxon>Fasciolidae</taxon>
        <taxon>Fasciolopsis</taxon>
    </lineage>
</organism>
<keyword evidence="8" id="KW-1185">Reference proteome</keyword>
<accession>A0A8E0RUY5</accession>
<dbReference type="PANTHER" id="PTHR12953">
    <property type="entry name" value="MEMBRANE PROTEIN CH1 RELATED"/>
    <property type="match status" value="1"/>
</dbReference>
<gene>
    <name evidence="7" type="ORF">FBUS_11281</name>
</gene>
<evidence type="ECO:0000256" key="2">
    <source>
        <dbReference type="ARBA" id="ARBA00022692"/>
    </source>
</evidence>
<dbReference type="InterPro" id="IPR012919">
    <property type="entry name" value="SUN_dom"/>
</dbReference>
<dbReference type="GO" id="GO:0016020">
    <property type="term" value="C:membrane"/>
    <property type="evidence" value="ECO:0007669"/>
    <property type="project" value="InterPro"/>
</dbReference>
<evidence type="ECO:0000313" key="7">
    <source>
        <dbReference type="EMBL" id="KAA0191144.1"/>
    </source>
</evidence>
<feature type="compositionally biased region" description="Polar residues" evidence="5">
    <location>
        <begin position="91"/>
        <end position="106"/>
    </location>
</feature>
<dbReference type="GO" id="GO:0012505">
    <property type="term" value="C:endomembrane system"/>
    <property type="evidence" value="ECO:0007669"/>
    <property type="project" value="UniProtKB-SubCell"/>
</dbReference>
<dbReference type="GO" id="GO:0034975">
    <property type="term" value="P:protein folding in endoplasmic reticulum"/>
    <property type="evidence" value="ECO:0007669"/>
    <property type="project" value="TreeGrafter"/>
</dbReference>
<dbReference type="AlphaFoldDB" id="A0A8E0RUY5"/>
<evidence type="ECO:0000259" key="6">
    <source>
        <dbReference type="PROSITE" id="PS51469"/>
    </source>
</evidence>
<dbReference type="EMBL" id="LUCM01006530">
    <property type="protein sequence ID" value="KAA0191144.1"/>
    <property type="molecule type" value="Genomic_DNA"/>
</dbReference>
<reference evidence="7" key="1">
    <citation type="submission" date="2019-05" db="EMBL/GenBank/DDBJ databases">
        <title>Annotation for the trematode Fasciolopsis buski.</title>
        <authorList>
            <person name="Choi Y.-J."/>
        </authorList>
    </citation>
    <scope>NUCLEOTIDE SEQUENCE</scope>
    <source>
        <strain evidence="7">HT</strain>
        <tissue evidence="7">Whole worm</tissue>
    </source>
</reference>
<dbReference type="PANTHER" id="PTHR12953:SF0">
    <property type="entry name" value="SUN DOMAIN-CONTAINING OSSIFICATION FACTOR"/>
    <property type="match status" value="1"/>
</dbReference>
<protein>
    <submittedName>
        <fullName evidence="7">SUN domain-containing ossification factor</fullName>
    </submittedName>
</protein>
<keyword evidence="4" id="KW-0472">Membrane</keyword>
<evidence type="ECO:0000256" key="3">
    <source>
        <dbReference type="ARBA" id="ARBA00022989"/>
    </source>
</evidence>
<dbReference type="Proteomes" id="UP000728185">
    <property type="component" value="Unassembled WGS sequence"/>
</dbReference>
<dbReference type="GO" id="GO:0005737">
    <property type="term" value="C:cytoplasm"/>
    <property type="evidence" value="ECO:0007669"/>
    <property type="project" value="TreeGrafter"/>
</dbReference>
<proteinExistence type="predicted"/>
<dbReference type="Pfam" id="PF07738">
    <property type="entry name" value="Sad1_UNC"/>
    <property type="match status" value="1"/>
</dbReference>
<name>A0A8E0RUY5_9TREM</name>
<feature type="compositionally biased region" description="Basic and acidic residues" evidence="5">
    <location>
        <begin position="59"/>
        <end position="72"/>
    </location>
</feature>
<evidence type="ECO:0000256" key="4">
    <source>
        <dbReference type="ARBA" id="ARBA00023136"/>
    </source>
</evidence>
<dbReference type="OrthoDB" id="266334at2759"/>
<evidence type="ECO:0000256" key="1">
    <source>
        <dbReference type="ARBA" id="ARBA00004308"/>
    </source>
</evidence>
<feature type="domain" description="SUN" evidence="6">
    <location>
        <begin position="153"/>
        <end position="259"/>
    </location>
</feature>